<dbReference type="Proteomes" id="UP000823388">
    <property type="component" value="Chromosome 8N"/>
</dbReference>
<feature type="compositionally biased region" description="Pro residues" evidence="1">
    <location>
        <begin position="117"/>
        <end position="135"/>
    </location>
</feature>
<keyword evidence="3" id="KW-1185">Reference proteome</keyword>
<evidence type="ECO:0000313" key="3">
    <source>
        <dbReference type="Proteomes" id="UP000823388"/>
    </source>
</evidence>
<comment type="caution">
    <text evidence="2">The sequence shown here is derived from an EMBL/GenBank/DDBJ whole genome shotgun (WGS) entry which is preliminary data.</text>
</comment>
<dbReference type="EMBL" id="CM029052">
    <property type="protein sequence ID" value="KAG2557852.1"/>
    <property type="molecule type" value="Genomic_DNA"/>
</dbReference>
<sequence length="135" mass="14135">MATMHAESWPGPNFWAFGSSCHEAGAAVPFDFLGAGAPHPRGLVPESKVRPSLCPSASSSKPHHRSDLSSLASTGRAATSCRRVVSLPQLPVLHHPSKIQHSAAISVASRSTALVSTPPPRCFSPPPPPPPRARV</sequence>
<evidence type="ECO:0000256" key="1">
    <source>
        <dbReference type="SAM" id="MobiDB-lite"/>
    </source>
</evidence>
<dbReference type="AlphaFoldDB" id="A0A8T0PCG5"/>
<evidence type="ECO:0000313" key="2">
    <source>
        <dbReference type="EMBL" id="KAG2557852.1"/>
    </source>
</evidence>
<proteinExistence type="predicted"/>
<feature type="region of interest" description="Disordered" evidence="1">
    <location>
        <begin position="109"/>
        <end position="135"/>
    </location>
</feature>
<feature type="region of interest" description="Disordered" evidence="1">
    <location>
        <begin position="39"/>
        <end position="77"/>
    </location>
</feature>
<accession>A0A8T0PCG5</accession>
<name>A0A8T0PCG5_PANVG</name>
<protein>
    <submittedName>
        <fullName evidence="2">Uncharacterized protein</fullName>
    </submittedName>
</protein>
<reference evidence="2" key="1">
    <citation type="submission" date="2020-05" db="EMBL/GenBank/DDBJ databases">
        <title>WGS assembly of Panicum virgatum.</title>
        <authorList>
            <person name="Lovell J.T."/>
            <person name="Jenkins J."/>
            <person name="Shu S."/>
            <person name="Juenger T.E."/>
            <person name="Schmutz J."/>
        </authorList>
    </citation>
    <scope>NUCLEOTIDE SEQUENCE</scope>
    <source>
        <strain evidence="2">AP13</strain>
    </source>
</reference>
<gene>
    <name evidence="2" type="ORF">PVAP13_8NG225502</name>
</gene>
<organism evidence="2 3">
    <name type="scientific">Panicum virgatum</name>
    <name type="common">Blackwell switchgrass</name>
    <dbReference type="NCBI Taxonomy" id="38727"/>
    <lineage>
        <taxon>Eukaryota</taxon>
        <taxon>Viridiplantae</taxon>
        <taxon>Streptophyta</taxon>
        <taxon>Embryophyta</taxon>
        <taxon>Tracheophyta</taxon>
        <taxon>Spermatophyta</taxon>
        <taxon>Magnoliopsida</taxon>
        <taxon>Liliopsida</taxon>
        <taxon>Poales</taxon>
        <taxon>Poaceae</taxon>
        <taxon>PACMAD clade</taxon>
        <taxon>Panicoideae</taxon>
        <taxon>Panicodae</taxon>
        <taxon>Paniceae</taxon>
        <taxon>Panicinae</taxon>
        <taxon>Panicum</taxon>
        <taxon>Panicum sect. Hiantes</taxon>
    </lineage>
</organism>
<feature type="compositionally biased region" description="Polar residues" evidence="1">
    <location>
        <begin position="68"/>
        <end position="77"/>
    </location>
</feature>